<evidence type="ECO:0000313" key="5">
    <source>
        <dbReference type="EMBL" id="MDX5949725.1"/>
    </source>
</evidence>
<dbReference type="InterPro" id="IPR054613">
    <property type="entry name" value="Peptidase_S78_dom"/>
</dbReference>
<gene>
    <name evidence="6" type="ORF">D3868_27985</name>
    <name evidence="5" type="ORF">SIM66_00685</name>
</gene>
<keyword evidence="1" id="KW-1188">Viral release from host cell</keyword>
<reference evidence="5 8" key="2">
    <citation type="submission" date="2023-11" db="EMBL/GenBank/DDBJ databases">
        <title>MicrobeMod: A computational toolkit for identifying prokaryotic methylation and restriction-modification with nanopore sequencing.</title>
        <authorList>
            <person name="Crits-Christoph A."/>
            <person name="Kang S.C."/>
            <person name="Lee H."/>
            <person name="Ostrov N."/>
        </authorList>
    </citation>
    <scope>NUCLEOTIDE SEQUENCE [LARGE SCALE GENOMIC DNA]</scope>
    <source>
        <strain evidence="5 8">ATCC 29145</strain>
    </source>
</reference>
<dbReference type="RefSeq" id="WP_015989337.1">
    <property type="nucleotide sequence ID" value="NZ_CP032342.1"/>
</dbReference>
<dbReference type="EMBL" id="JAWXYC010000001">
    <property type="protein sequence ID" value="MDX5949725.1"/>
    <property type="molecule type" value="Genomic_DNA"/>
</dbReference>
<reference evidence="6 7" key="1">
    <citation type="submission" date="2018-09" db="EMBL/GenBank/DDBJ databases">
        <title>Whole genome based analysis of evolution and adaptive divergence in Indian and Brazilian strains of Azospirillum brasilense.</title>
        <authorList>
            <person name="Singh C."/>
            <person name="Tripathi A.K."/>
        </authorList>
    </citation>
    <scope>NUCLEOTIDE SEQUENCE [LARGE SCALE GENOMIC DNA]</scope>
    <source>
        <strain evidence="6 7">MTCC4038</strain>
        <plasmid evidence="6 7">p3</plasmid>
    </source>
</reference>
<evidence type="ECO:0000313" key="6">
    <source>
        <dbReference type="EMBL" id="QCO12852.1"/>
    </source>
</evidence>
<geneLocation type="plasmid" evidence="6 7">
    <name>p3</name>
</geneLocation>
<evidence type="ECO:0000256" key="2">
    <source>
        <dbReference type="ARBA" id="ARBA00022670"/>
    </source>
</evidence>
<dbReference type="Proteomes" id="UP001277471">
    <property type="component" value="Unassembled WGS sequence"/>
</dbReference>
<evidence type="ECO:0000256" key="3">
    <source>
        <dbReference type="ARBA" id="ARBA00022801"/>
    </source>
</evidence>
<dbReference type="Pfam" id="PF04586">
    <property type="entry name" value="Peptidase_S78"/>
    <property type="match status" value="1"/>
</dbReference>
<evidence type="ECO:0000313" key="8">
    <source>
        <dbReference type="Proteomes" id="UP001277471"/>
    </source>
</evidence>
<evidence type="ECO:0000259" key="4">
    <source>
        <dbReference type="Pfam" id="PF04586"/>
    </source>
</evidence>
<evidence type="ECO:0000256" key="1">
    <source>
        <dbReference type="ARBA" id="ARBA00022612"/>
    </source>
</evidence>
<sequence length="229" mass="24701">MNKLETKSGRSGKHLAVVGRELKLADDKPGLVTGYGSVFGIKDSYGDIVAPGAFKASLADWKAKGRMPAMLWQHDSSEPVGMWTEMEEDGIGLRCSGQLLLTVDKGKEAYEHLKAGTVGGLSIGFQTVERTWNYEEETRTLNKVNLWEVSLVTFPANDAARVSGVKGVDRFSTIREFEDFLRDEGGFSNAQAKAIASRGFKAASDARDEPDGLAAVLAALRSANAATNL</sequence>
<organism evidence="6 7">
    <name type="scientific">Azospirillum brasilense</name>
    <dbReference type="NCBI Taxonomy" id="192"/>
    <lineage>
        <taxon>Bacteria</taxon>
        <taxon>Pseudomonadati</taxon>
        <taxon>Pseudomonadota</taxon>
        <taxon>Alphaproteobacteria</taxon>
        <taxon>Rhodospirillales</taxon>
        <taxon>Azospirillaceae</taxon>
        <taxon>Azospirillum</taxon>
    </lineage>
</organism>
<dbReference type="GO" id="GO:0006508">
    <property type="term" value="P:proteolysis"/>
    <property type="evidence" value="ECO:0007669"/>
    <property type="project" value="UniProtKB-KW"/>
</dbReference>
<keyword evidence="3" id="KW-0378">Hydrolase</keyword>
<name>A0A4D8R6D3_AZOBR</name>
<dbReference type="InterPro" id="IPR006433">
    <property type="entry name" value="Prohead_protease"/>
</dbReference>
<dbReference type="AlphaFoldDB" id="A0A4D8R6D3"/>
<accession>A0A4D8R6D3</accession>
<dbReference type="GeneID" id="56447873"/>
<dbReference type="NCBIfam" id="TIGR01543">
    <property type="entry name" value="proheadase_HK97"/>
    <property type="match status" value="1"/>
</dbReference>
<protein>
    <submittedName>
        <fullName evidence="6">HK97 family phage prohead protease</fullName>
    </submittedName>
</protein>
<evidence type="ECO:0000313" key="7">
    <source>
        <dbReference type="Proteomes" id="UP000298774"/>
    </source>
</evidence>
<keyword evidence="6" id="KW-0614">Plasmid</keyword>
<keyword evidence="8" id="KW-1185">Reference proteome</keyword>
<dbReference type="GO" id="GO:0008233">
    <property type="term" value="F:peptidase activity"/>
    <property type="evidence" value="ECO:0007669"/>
    <property type="project" value="UniProtKB-KW"/>
</dbReference>
<dbReference type="Proteomes" id="UP000298774">
    <property type="component" value="Plasmid p3"/>
</dbReference>
<keyword evidence="2 6" id="KW-0645">Protease</keyword>
<dbReference type="EMBL" id="CP032342">
    <property type="protein sequence ID" value="QCO12852.1"/>
    <property type="molecule type" value="Genomic_DNA"/>
</dbReference>
<feature type="domain" description="Prohead serine protease" evidence="4">
    <location>
        <begin position="26"/>
        <end position="163"/>
    </location>
</feature>
<proteinExistence type="predicted"/>